<comment type="caution">
    <text evidence="1">The sequence shown here is derived from an EMBL/GenBank/DDBJ whole genome shotgun (WGS) entry which is preliminary data.</text>
</comment>
<name>A0ACB0JP38_TRIPR</name>
<gene>
    <name evidence="1" type="ORF">MILVUS5_LOCUS14127</name>
</gene>
<organism evidence="1 2">
    <name type="scientific">Trifolium pratense</name>
    <name type="common">Red clover</name>
    <dbReference type="NCBI Taxonomy" id="57577"/>
    <lineage>
        <taxon>Eukaryota</taxon>
        <taxon>Viridiplantae</taxon>
        <taxon>Streptophyta</taxon>
        <taxon>Embryophyta</taxon>
        <taxon>Tracheophyta</taxon>
        <taxon>Spermatophyta</taxon>
        <taxon>Magnoliopsida</taxon>
        <taxon>eudicotyledons</taxon>
        <taxon>Gunneridae</taxon>
        <taxon>Pentapetalae</taxon>
        <taxon>rosids</taxon>
        <taxon>fabids</taxon>
        <taxon>Fabales</taxon>
        <taxon>Fabaceae</taxon>
        <taxon>Papilionoideae</taxon>
        <taxon>50 kb inversion clade</taxon>
        <taxon>NPAAA clade</taxon>
        <taxon>Hologalegina</taxon>
        <taxon>IRL clade</taxon>
        <taxon>Trifolieae</taxon>
        <taxon>Trifolium</taxon>
    </lineage>
</organism>
<dbReference type="Proteomes" id="UP001177021">
    <property type="component" value="Unassembled WGS sequence"/>
</dbReference>
<keyword evidence="2" id="KW-1185">Reference proteome</keyword>
<sequence>MSESSQTTKSGRSTRSRAKIESSLIIKDAVPVTTVRASKPKVQSSVAEKKGKGKSVEKKKTPKVSDAISPSSNKSEKGTSKRNRRDYKSKFSLSTSDLVFQSNVNTSEKTSETNEGEPQNPNPVSEVVETIIPTTDNPSQVNLGSDAERKDLNSKPVETEMEDAPTEVEPEIADKSPTIAEMVTKKSTHVVTEEVVMPDVETSLNEHEEVETAEKESTKETTVEKDVEITCTTSESSDEGTGTAQEDTSADEEDTQTEESNQSLPTDEKEIEADKTVEAEKEKAKDVVDVDDYETTKTVERPTGGITKRLRSCTGKAVPTASKTPAPRVKTKGVGPVKGWSKVFSPPSKKKDTLKRKKESSSDSDYDAAEDVANISSPNPKKANAKKAPQDILDYIKEAGLLKTVCDFSPCYELLVKEFLVNIPEECDNPLSKDYHKVFVRGKCINFSPVVINNYLGRSVEPKAELEVANDVVSAEITAGKVKVWPKKKLIPTSKLNVKYVILNRIGSTNWVPTKHATNVATNLGRFIYAVGTKVDYDYGTFIFDQTIKHIRSTAVKMPIAFPSLLCGIILDQYPDIKVVTDTPKKRESGFTFHHKLFGNHHVADNVGTSTAGAGVMTKKEIIAGLKGEFAAKWMLP</sequence>
<proteinExistence type="predicted"/>
<accession>A0ACB0JP38</accession>
<dbReference type="EMBL" id="CASHSV030000066">
    <property type="protein sequence ID" value="CAJ2645197.1"/>
    <property type="molecule type" value="Genomic_DNA"/>
</dbReference>
<evidence type="ECO:0000313" key="1">
    <source>
        <dbReference type="EMBL" id="CAJ2645197.1"/>
    </source>
</evidence>
<evidence type="ECO:0000313" key="2">
    <source>
        <dbReference type="Proteomes" id="UP001177021"/>
    </source>
</evidence>
<reference evidence="1" key="1">
    <citation type="submission" date="2023-10" db="EMBL/GenBank/DDBJ databases">
        <authorList>
            <person name="Rodriguez Cubillos JULIANA M."/>
            <person name="De Vega J."/>
        </authorList>
    </citation>
    <scope>NUCLEOTIDE SEQUENCE</scope>
</reference>
<protein>
    <submittedName>
        <fullName evidence="1">Uncharacterized protein</fullName>
    </submittedName>
</protein>